<dbReference type="Pfam" id="PF10417">
    <property type="entry name" value="1-cysPrx_C"/>
    <property type="match status" value="1"/>
</dbReference>
<accession>A0A7R9JRP0</accession>
<feature type="domain" description="Thioredoxin" evidence="11">
    <location>
        <begin position="1"/>
        <end position="165"/>
    </location>
</feature>
<dbReference type="Pfam" id="PF00578">
    <property type="entry name" value="AhpC-TSA"/>
    <property type="match status" value="1"/>
</dbReference>
<gene>
    <name evidence="12" type="ORF">TGEB3V08_LOCUS2225</name>
</gene>
<sequence>MRLGATIPNFTAETTQGRIKFYDWLGDSWAVLFSHPADFTPVCTTELGRIAVHDHEFKKRGVKVIAHSCDKLRSHTDWVNVRHQIVLSGYSRRLSLPIIGDEKRELAVLLDMIYEDSKDNEEAALTVRALYIIGPDKKLKLSMQYPASTGRNVDEILRVIDSLQLTTRLKVVATPANWTPGTKVMILPHVKDEDLPKLFPKGVEKISMPSGITYVRTTTDY</sequence>
<dbReference type="PIRSF" id="PIRSF000239">
    <property type="entry name" value="AHPC"/>
    <property type="match status" value="1"/>
</dbReference>
<dbReference type="InterPro" id="IPR036249">
    <property type="entry name" value="Thioredoxin-like_sf"/>
</dbReference>
<dbReference type="InterPro" id="IPR024706">
    <property type="entry name" value="Peroxiredoxin_AhpC-typ"/>
</dbReference>
<evidence type="ECO:0000259" key="11">
    <source>
        <dbReference type="PROSITE" id="PS51352"/>
    </source>
</evidence>
<proteinExistence type="inferred from homology"/>
<dbReference type="AlphaFoldDB" id="A0A7R9JRP0"/>
<comment type="catalytic activity">
    <reaction evidence="8">
        <text>a hydroperoxide + [protein]-dithiol = [protein]-disulfide + an alcohol + H2O</text>
        <dbReference type="Rhea" id="RHEA:10008"/>
        <dbReference type="Rhea" id="RHEA-COMP:10593"/>
        <dbReference type="Rhea" id="RHEA-COMP:10594"/>
        <dbReference type="ChEBI" id="CHEBI:15377"/>
        <dbReference type="ChEBI" id="CHEBI:29950"/>
        <dbReference type="ChEBI" id="CHEBI:30879"/>
        <dbReference type="ChEBI" id="CHEBI:35924"/>
        <dbReference type="ChEBI" id="CHEBI:50058"/>
    </reaction>
</comment>
<dbReference type="SUPFAM" id="SSF52833">
    <property type="entry name" value="Thioredoxin-like"/>
    <property type="match status" value="1"/>
</dbReference>
<dbReference type="Gene3D" id="3.30.1020.10">
    <property type="entry name" value="Antioxidant, Horf6, Chain A, domain2"/>
    <property type="match status" value="1"/>
</dbReference>
<dbReference type="Gene3D" id="3.40.30.10">
    <property type="entry name" value="Glutaredoxin"/>
    <property type="match status" value="1"/>
</dbReference>
<dbReference type="FunFam" id="3.30.1020.10:FF:000001">
    <property type="entry name" value="1-Cys peroxiredoxin"/>
    <property type="match status" value="1"/>
</dbReference>
<dbReference type="GO" id="GO:0005829">
    <property type="term" value="C:cytosol"/>
    <property type="evidence" value="ECO:0007669"/>
    <property type="project" value="TreeGrafter"/>
</dbReference>
<protein>
    <recommendedName>
        <fullName evidence="6">1-Cys peroxiredoxin</fullName>
    </recommendedName>
</protein>
<evidence type="ECO:0000256" key="5">
    <source>
        <dbReference type="ARBA" id="ARBA00025719"/>
    </source>
</evidence>
<dbReference type="GO" id="GO:0045454">
    <property type="term" value="P:cell redox homeostasis"/>
    <property type="evidence" value="ECO:0007669"/>
    <property type="project" value="TreeGrafter"/>
</dbReference>
<comment type="similarity">
    <text evidence="5">Belongs to the peroxiredoxin family. Prx6 subfamily.</text>
</comment>
<organism evidence="12">
    <name type="scientific">Timema genevievae</name>
    <name type="common">Walking stick</name>
    <dbReference type="NCBI Taxonomy" id="629358"/>
    <lineage>
        <taxon>Eukaryota</taxon>
        <taxon>Metazoa</taxon>
        <taxon>Ecdysozoa</taxon>
        <taxon>Arthropoda</taxon>
        <taxon>Hexapoda</taxon>
        <taxon>Insecta</taxon>
        <taxon>Pterygota</taxon>
        <taxon>Neoptera</taxon>
        <taxon>Polyneoptera</taxon>
        <taxon>Phasmatodea</taxon>
        <taxon>Timematodea</taxon>
        <taxon>Timematoidea</taxon>
        <taxon>Timematidae</taxon>
        <taxon>Timema</taxon>
    </lineage>
</organism>
<dbReference type="GO" id="GO:0051920">
    <property type="term" value="F:peroxiredoxin activity"/>
    <property type="evidence" value="ECO:0007669"/>
    <property type="project" value="InterPro"/>
</dbReference>
<keyword evidence="4 9" id="KW-0676">Redox-active center</keyword>
<dbReference type="PROSITE" id="PS51352">
    <property type="entry name" value="THIOREDOXIN_2"/>
    <property type="match status" value="1"/>
</dbReference>
<evidence type="ECO:0000256" key="9">
    <source>
        <dbReference type="PIRNR" id="PIRNR000239"/>
    </source>
</evidence>
<name>A0A7R9JRP0_TIMGE</name>
<dbReference type="FunFam" id="3.40.30.10:FF:000011">
    <property type="entry name" value="Peroxiredoxin PRX1"/>
    <property type="match status" value="1"/>
</dbReference>
<dbReference type="CDD" id="cd03016">
    <property type="entry name" value="PRX_1cys"/>
    <property type="match status" value="1"/>
</dbReference>
<evidence type="ECO:0000256" key="1">
    <source>
        <dbReference type="ARBA" id="ARBA00022559"/>
    </source>
</evidence>
<dbReference type="InterPro" id="IPR019479">
    <property type="entry name" value="Peroxiredoxin_C"/>
</dbReference>
<evidence type="ECO:0000313" key="12">
    <source>
        <dbReference type="EMBL" id="CAD7588116.1"/>
    </source>
</evidence>
<dbReference type="PANTHER" id="PTHR43503">
    <property type="entry name" value="MCG48959-RELATED"/>
    <property type="match status" value="1"/>
</dbReference>
<reference evidence="12" key="1">
    <citation type="submission" date="2020-11" db="EMBL/GenBank/DDBJ databases">
        <authorList>
            <person name="Tran Van P."/>
        </authorList>
    </citation>
    <scope>NUCLEOTIDE SEQUENCE</scope>
</reference>
<dbReference type="EMBL" id="OE839666">
    <property type="protein sequence ID" value="CAD7588116.1"/>
    <property type="molecule type" value="Genomic_DNA"/>
</dbReference>
<dbReference type="InterPro" id="IPR045020">
    <property type="entry name" value="PRX_1cys"/>
</dbReference>
<dbReference type="InterPro" id="IPR013766">
    <property type="entry name" value="Thioredoxin_domain"/>
</dbReference>
<evidence type="ECO:0000256" key="10">
    <source>
        <dbReference type="PIRSR" id="PIRSR000239-1"/>
    </source>
</evidence>
<dbReference type="GO" id="GO:0005739">
    <property type="term" value="C:mitochondrion"/>
    <property type="evidence" value="ECO:0007669"/>
    <property type="project" value="TreeGrafter"/>
</dbReference>
<comment type="function">
    <text evidence="7">Thiol-specific peroxidase that catalyzes the reduction of hydrogen peroxide and organic hydroperoxides to water and alcohols, respectively. Plays a role in cell protection against oxidative stress by detoxifying peroxides.</text>
</comment>
<evidence type="ECO:0000256" key="3">
    <source>
        <dbReference type="ARBA" id="ARBA00023002"/>
    </source>
</evidence>
<keyword evidence="3 9" id="KW-0560">Oxidoreductase</keyword>
<evidence type="ECO:0000256" key="7">
    <source>
        <dbReference type="ARBA" id="ARBA00037420"/>
    </source>
</evidence>
<feature type="active site" description="Cysteine sulfenic acid (-SOH) intermediate; for peroxidase activity" evidence="10">
    <location>
        <position position="43"/>
    </location>
</feature>
<dbReference type="PANTHER" id="PTHR43503:SF3">
    <property type="entry name" value="DI01187P-RELATED"/>
    <property type="match status" value="1"/>
</dbReference>
<keyword evidence="2 9" id="KW-0049">Antioxidant</keyword>
<keyword evidence="1 9" id="KW-0575">Peroxidase</keyword>
<evidence type="ECO:0000256" key="2">
    <source>
        <dbReference type="ARBA" id="ARBA00022862"/>
    </source>
</evidence>
<evidence type="ECO:0000256" key="6">
    <source>
        <dbReference type="ARBA" id="ARBA00026176"/>
    </source>
</evidence>
<dbReference type="InterPro" id="IPR000866">
    <property type="entry name" value="AhpC/TSA"/>
</dbReference>
<evidence type="ECO:0000256" key="8">
    <source>
        <dbReference type="ARBA" id="ARBA00051132"/>
    </source>
</evidence>
<evidence type="ECO:0000256" key="4">
    <source>
        <dbReference type="ARBA" id="ARBA00023284"/>
    </source>
</evidence>